<reference evidence="1 2" key="1">
    <citation type="journal article" date="2019" name="Genome Biol. Evol.">
        <title>Insights into the evolution of the New World diploid cottons (Gossypium, subgenus Houzingenia) based on genome sequencing.</title>
        <authorList>
            <person name="Grover C.E."/>
            <person name="Arick M.A. 2nd"/>
            <person name="Thrash A."/>
            <person name="Conover J.L."/>
            <person name="Sanders W.S."/>
            <person name="Peterson D.G."/>
            <person name="Frelichowski J.E."/>
            <person name="Scheffler J.A."/>
            <person name="Scheffler B.E."/>
            <person name="Wendel J.F."/>
        </authorList>
    </citation>
    <scope>NUCLEOTIDE SEQUENCE [LARGE SCALE GENOMIC DNA]</scope>
    <source>
        <strain evidence="1">5</strain>
        <tissue evidence="1">Leaf</tissue>
    </source>
</reference>
<keyword evidence="2" id="KW-1185">Reference proteome</keyword>
<name>A0A7J9CAW6_GOSGO</name>
<dbReference type="AlphaFoldDB" id="A0A7J9CAW6"/>
<comment type="caution">
    <text evidence="1">The sequence shown here is derived from an EMBL/GenBank/DDBJ whole genome shotgun (WGS) entry which is preliminary data.</text>
</comment>
<dbReference type="Proteomes" id="UP000593579">
    <property type="component" value="Unassembled WGS sequence"/>
</dbReference>
<gene>
    <name evidence="1" type="ORF">Gogos_008120</name>
</gene>
<organism evidence="1 2">
    <name type="scientific">Gossypium gossypioides</name>
    <name type="common">Mexican cotton</name>
    <name type="synonym">Selera gossypioides</name>
    <dbReference type="NCBI Taxonomy" id="34282"/>
    <lineage>
        <taxon>Eukaryota</taxon>
        <taxon>Viridiplantae</taxon>
        <taxon>Streptophyta</taxon>
        <taxon>Embryophyta</taxon>
        <taxon>Tracheophyta</taxon>
        <taxon>Spermatophyta</taxon>
        <taxon>Magnoliopsida</taxon>
        <taxon>eudicotyledons</taxon>
        <taxon>Gunneridae</taxon>
        <taxon>Pentapetalae</taxon>
        <taxon>rosids</taxon>
        <taxon>malvids</taxon>
        <taxon>Malvales</taxon>
        <taxon>Malvaceae</taxon>
        <taxon>Malvoideae</taxon>
        <taxon>Gossypium</taxon>
    </lineage>
</organism>
<evidence type="ECO:0000313" key="2">
    <source>
        <dbReference type="Proteomes" id="UP000593579"/>
    </source>
</evidence>
<proteinExistence type="predicted"/>
<evidence type="ECO:0000313" key="1">
    <source>
        <dbReference type="EMBL" id="MBA0745548.1"/>
    </source>
</evidence>
<protein>
    <submittedName>
        <fullName evidence="1">Uncharacterized protein</fullName>
    </submittedName>
</protein>
<dbReference type="EMBL" id="JABEZY010000009">
    <property type="protein sequence ID" value="MBA0745548.1"/>
    <property type="molecule type" value="Genomic_DNA"/>
</dbReference>
<accession>A0A7J9CAW6</accession>
<sequence>MYIRYVPCLIHRRSEEMYMQVLTWNI</sequence>